<proteinExistence type="predicted"/>
<dbReference type="EMBL" id="JBHSGA010000020">
    <property type="protein sequence ID" value="MFC4528553.1"/>
    <property type="molecule type" value="Genomic_DNA"/>
</dbReference>
<gene>
    <name evidence="2" type="ORF">ACFO5W_18055</name>
</gene>
<evidence type="ECO:0000313" key="3">
    <source>
        <dbReference type="Proteomes" id="UP001595961"/>
    </source>
</evidence>
<dbReference type="InterPro" id="IPR002816">
    <property type="entry name" value="TraB/PrgY/GumN_fam"/>
</dbReference>
<dbReference type="RefSeq" id="WP_266148107.1">
    <property type="nucleotide sequence ID" value="NZ_CP064028.1"/>
</dbReference>
<feature type="signal peptide" evidence="1">
    <location>
        <begin position="1"/>
        <end position="25"/>
    </location>
</feature>
<evidence type="ECO:0000256" key="1">
    <source>
        <dbReference type="SAM" id="SignalP"/>
    </source>
</evidence>
<dbReference type="Pfam" id="PF01963">
    <property type="entry name" value="TraB_PrgY_gumN"/>
    <property type="match status" value="1"/>
</dbReference>
<comment type="caution">
    <text evidence="2">The sequence shown here is derived from an EMBL/GenBank/DDBJ whole genome shotgun (WGS) entry which is preliminary data.</text>
</comment>
<dbReference type="CDD" id="cd14788">
    <property type="entry name" value="GumN"/>
    <property type="match status" value="1"/>
</dbReference>
<evidence type="ECO:0000313" key="2">
    <source>
        <dbReference type="EMBL" id="MFC4528553.1"/>
    </source>
</evidence>
<keyword evidence="1" id="KW-0732">Signal</keyword>
<dbReference type="Proteomes" id="UP001595961">
    <property type="component" value="Unassembled WGS sequence"/>
</dbReference>
<accession>A0ABV9C6H0</accession>
<name>A0ABV9C6H0_9GAMM</name>
<reference evidence="3" key="1">
    <citation type="journal article" date="2019" name="Int. J. Syst. Evol. Microbiol.">
        <title>The Global Catalogue of Microorganisms (GCM) 10K type strain sequencing project: providing services to taxonomists for standard genome sequencing and annotation.</title>
        <authorList>
            <consortium name="The Broad Institute Genomics Platform"/>
            <consortium name="The Broad Institute Genome Sequencing Center for Infectious Disease"/>
            <person name="Wu L."/>
            <person name="Ma J."/>
        </authorList>
    </citation>
    <scope>NUCLEOTIDE SEQUENCE [LARGE SCALE GENOMIC DNA]</scope>
    <source>
        <strain evidence="3">CCM 4481</strain>
    </source>
</reference>
<organism evidence="2 3">
    <name type="scientific">Dyella halodurans</name>
    <dbReference type="NCBI Taxonomy" id="1920171"/>
    <lineage>
        <taxon>Bacteria</taxon>
        <taxon>Pseudomonadati</taxon>
        <taxon>Pseudomonadota</taxon>
        <taxon>Gammaproteobacteria</taxon>
        <taxon>Lysobacterales</taxon>
        <taxon>Rhodanobacteraceae</taxon>
        <taxon>Dyella</taxon>
    </lineage>
</organism>
<sequence>MQTASRFRSFAVLPLAMLATLGTFAQTAPQRPSPGTAVTLAPVVVSGVLPGPALWKVSRDGHVMWVLGITSPLPKDMQWESSKVEQLIASSQQVLKPPGMGIGANVGLWGRLSLIPSMMGLEKLPDGQTLQQALPPELYNRWLVQKNKYLQNNGSVDRLRPSFAGKKLYSAALSQSGLTDNRTVERVVYAAAKRSKVAVTDTLYVLMLDNPNQAARQFKKASIDDQQCLRGILDAIDQDFLQATERANAWATGDLQTLSKVLSARQQDACLSAIGSTSFAKTIGMTDISNQIQQAWVKAAEAALKEAPQSVALLPMDLMVAGNGYLKALESRGYTVESPESLTESNAGQ</sequence>
<feature type="chain" id="PRO_5045417021" evidence="1">
    <location>
        <begin position="26"/>
        <end position="349"/>
    </location>
</feature>
<protein>
    <submittedName>
        <fullName evidence="2">TraB/GumN family protein</fullName>
    </submittedName>
</protein>
<keyword evidence="3" id="KW-1185">Reference proteome</keyword>